<dbReference type="RefSeq" id="WP_104848652.1">
    <property type="nucleotide sequence ID" value="NZ_PKOZ01000002.1"/>
</dbReference>
<evidence type="ECO:0000259" key="9">
    <source>
        <dbReference type="PROSITE" id="PS50109"/>
    </source>
</evidence>
<proteinExistence type="predicted"/>
<dbReference type="PANTHER" id="PTHR24421:SF55">
    <property type="entry name" value="SENSOR HISTIDINE KINASE YDFH"/>
    <property type="match status" value="1"/>
</dbReference>
<evidence type="ECO:0000256" key="2">
    <source>
        <dbReference type="ARBA" id="ARBA00022679"/>
    </source>
</evidence>
<dbReference type="GO" id="GO:0016020">
    <property type="term" value="C:membrane"/>
    <property type="evidence" value="ECO:0007669"/>
    <property type="project" value="InterPro"/>
</dbReference>
<dbReference type="AlphaFoldDB" id="A0A2S7N2J9"/>
<keyword evidence="8" id="KW-0175">Coiled coil</keyword>
<dbReference type="Gene3D" id="1.20.5.1930">
    <property type="match status" value="1"/>
</dbReference>
<gene>
    <name evidence="10" type="ORF">CYL18_06405</name>
</gene>
<evidence type="ECO:0000256" key="5">
    <source>
        <dbReference type="ARBA" id="ARBA00022840"/>
    </source>
</evidence>
<dbReference type="GO" id="GO:0005524">
    <property type="term" value="F:ATP binding"/>
    <property type="evidence" value="ECO:0007669"/>
    <property type="project" value="UniProtKB-UniRule"/>
</dbReference>
<keyword evidence="7" id="KW-0963">Cytoplasm</keyword>
<dbReference type="Proteomes" id="UP000239663">
    <property type="component" value="Unassembled WGS sequence"/>
</dbReference>
<keyword evidence="7" id="KW-0378">Hydrolase</keyword>
<dbReference type="PIRSF" id="PIRSF003169">
    <property type="entry name" value="STHK_DegS"/>
    <property type="match status" value="1"/>
</dbReference>
<sequence length="384" mass="44402">MKVPKIDSKALDNILDNMLETVNYSKSEIYEIGERCQQDFDQIISELETVKSMVLKVIADGDELERKARESRKRLSFVSSRFKEFTEEQVRDAYEKAHMLQVDLTMNRELEKQLRKRRDDLERRLVGLQETIDRADNLVSKISVILQYLNSDLREMSDVLDMYKQKQDFGFKIIEAQEAERKKLSREIHDGPAQMLANVMVRSDLTERIFRERGPEEALLEIRSLKQMVRSALSEVRRIIYDLRPMALDDLGLVPTLRKYLQTIGEYNPQIEFKFQVYGQERRLESNYEVALFRLAQEAVQNAIKHADASVIVVRLELLNDKGTLTVRDNGKGFDPQKQSDGSFGIMGMNERVDTLEGELTIQSSIDGGTLVYIHIPLKSSSKV</sequence>
<dbReference type="GO" id="GO:0004721">
    <property type="term" value="F:phosphoprotein phosphatase activity"/>
    <property type="evidence" value="ECO:0007669"/>
    <property type="project" value="UniProtKB-UniRule"/>
</dbReference>
<dbReference type="GO" id="GO:0046983">
    <property type="term" value="F:protein dimerization activity"/>
    <property type="evidence" value="ECO:0007669"/>
    <property type="project" value="InterPro"/>
</dbReference>
<dbReference type="OrthoDB" id="9781904at2"/>
<dbReference type="SUPFAM" id="SSF55874">
    <property type="entry name" value="ATPase domain of HSP90 chaperone/DNA topoisomerase II/histidine kinase"/>
    <property type="match status" value="1"/>
</dbReference>
<dbReference type="SMART" id="SM00387">
    <property type="entry name" value="HATPase_c"/>
    <property type="match status" value="1"/>
</dbReference>
<dbReference type="InterPro" id="IPR005467">
    <property type="entry name" value="His_kinase_dom"/>
</dbReference>
<comment type="catalytic activity">
    <reaction evidence="1 7">
        <text>ATP + protein L-histidine = ADP + protein N-phospho-L-histidine.</text>
        <dbReference type="EC" id="2.7.13.3"/>
    </reaction>
</comment>
<organism evidence="10 11">
    <name type="scientific">Pradoshia eiseniae</name>
    <dbReference type="NCBI Taxonomy" id="2064768"/>
    <lineage>
        <taxon>Bacteria</taxon>
        <taxon>Bacillati</taxon>
        <taxon>Bacillota</taxon>
        <taxon>Bacilli</taxon>
        <taxon>Bacillales</taxon>
        <taxon>Bacillaceae</taxon>
        <taxon>Pradoshia</taxon>
    </lineage>
</organism>
<dbReference type="InterPro" id="IPR050482">
    <property type="entry name" value="Sensor_HK_TwoCompSys"/>
</dbReference>
<keyword evidence="6 7" id="KW-0902">Two-component regulatory system</keyword>
<dbReference type="Pfam" id="PF07730">
    <property type="entry name" value="HisKA_3"/>
    <property type="match status" value="1"/>
</dbReference>
<feature type="coiled-coil region" evidence="8">
    <location>
        <begin position="111"/>
        <end position="138"/>
    </location>
</feature>
<dbReference type="Pfam" id="PF05384">
    <property type="entry name" value="DegS"/>
    <property type="match status" value="1"/>
</dbReference>
<dbReference type="PROSITE" id="PS50109">
    <property type="entry name" value="HIS_KIN"/>
    <property type="match status" value="1"/>
</dbReference>
<dbReference type="EMBL" id="PKOZ01000002">
    <property type="protein sequence ID" value="PQD96225.1"/>
    <property type="molecule type" value="Genomic_DNA"/>
</dbReference>
<dbReference type="EC" id="2.7.13.3" evidence="7"/>
<keyword evidence="2 7" id="KW-0808">Transferase</keyword>
<name>A0A2S7N2J9_9BACI</name>
<keyword evidence="3 7" id="KW-0547">Nucleotide-binding</keyword>
<dbReference type="PANTHER" id="PTHR24421">
    <property type="entry name" value="NITRATE/NITRITE SENSOR PROTEIN NARX-RELATED"/>
    <property type="match status" value="1"/>
</dbReference>
<evidence type="ECO:0000256" key="1">
    <source>
        <dbReference type="ARBA" id="ARBA00000085"/>
    </source>
</evidence>
<dbReference type="Pfam" id="PF02518">
    <property type="entry name" value="HATPase_c"/>
    <property type="match status" value="1"/>
</dbReference>
<evidence type="ECO:0000256" key="6">
    <source>
        <dbReference type="ARBA" id="ARBA00023012"/>
    </source>
</evidence>
<evidence type="ECO:0000256" key="4">
    <source>
        <dbReference type="ARBA" id="ARBA00022777"/>
    </source>
</evidence>
<accession>A0A2S7N2J9</accession>
<dbReference type="GO" id="GO:0000155">
    <property type="term" value="F:phosphorelay sensor kinase activity"/>
    <property type="evidence" value="ECO:0007669"/>
    <property type="project" value="UniProtKB-UniRule"/>
</dbReference>
<protein>
    <recommendedName>
        <fullName evidence="7">Signal transduction histidine-protein kinase/phosphatase DegS</fullName>
        <ecNumber evidence="7">2.7.13.3</ecNumber>
        <ecNumber evidence="7">3.1.3.-</ecNumber>
    </recommendedName>
</protein>
<dbReference type="InterPro" id="IPR008595">
    <property type="entry name" value="DegS"/>
</dbReference>
<keyword evidence="5 7" id="KW-0067">ATP-binding</keyword>
<evidence type="ECO:0000313" key="11">
    <source>
        <dbReference type="Proteomes" id="UP000239663"/>
    </source>
</evidence>
<dbReference type="InterPro" id="IPR016381">
    <property type="entry name" value="Sig_transdc_His_kinase_DegS"/>
</dbReference>
<evidence type="ECO:0000313" key="10">
    <source>
        <dbReference type="EMBL" id="PQD96225.1"/>
    </source>
</evidence>
<evidence type="ECO:0000256" key="8">
    <source>
        <dbReference type="SAM" id="Coils"/>
    </source>
</evidence>
<comment type="subcellular location">
    <subcellularLocation>
        <location evidence="7">Cytoplasm</location>
    </subcellularLocation>
</comment>
<comment type="caution">
    <text evidence="10">The sequence shown here is derived from an EMBL/GenBank/DDBJ whole genome shotgun (WGS) entry which is preliminary data.</text>
</comment>
<dbReference type="InterPro" id="IPR036890">
    <property type="entry name" value="HATPase_C_sf"/>
</dbReference>
<dbReference type="InterPro" id="IPR011712">
    <property type="entry name" value="Sig_transdc_His_kin_sub3_dim/P"/>
</dbReference>
<keyword evidence="4 7" id="KW-0418">Kinase</keyword>
<comment type="function">
    <text evidence="7">Member of the two-component regulatory system DegS/DegU, which plays an important role in the transition growth phase.</text>
</comment>
<keyword evidence="11" id="KW-1185">Reference proteome</keyword>
<dbReference type="EC" id="3.1.3.-" evidence="7"/>
<dbReference type="GO" id="GO:0005737">
    <property type="term" value="C:cytoplasm"/>
    <property type="evidence" value="ECO:0007669"/>
    <property type="project" value="UniProtKB-SubCell"/>
</dbReference>
<evidence type="ECO:0000256" key="7">
    <source>
        <dbReference type="PIRNR" id="PIRNR003169"/>
    </source>
</evidence>
<evidence type="ECO:0000256" key="3">
    <source>
        <dbReference type="ARBA" id="ARBA00022741"/>
    </source>
</evidence>
<keyword evidence="7" id="KW-0904">Protein phosphatase</keyword>
<dbReference type="Gene3D" id="3.30.565.10">
    <property type="entry name" value="Histidine kinase-like ATPase, C-terminal domain"/>
    <property type="match status" value="1"/>
</dbReference>
<feature type="domain" description="Histidine kinase" evidence="9">
    <location>
        <begin position="183"/>
        <end position="380"/>
    </location>
</feature>
<dbReference type="CDD" id="cd16917">
    <property type="entry name" value="HATPase_UhpB-NarQ-NarX-like"/>
    <property type="match status" value="1"/>
</dbReference>
<dbReference type="InterPro" id="IPR003594">
    <property type="entry name" value="HATPase_dom"/>
</dbReference>
<reference evidence="10 11" key="1">
    <citation type="submission" date="2017-12" db="EMBL/GenBank/DDBJ databases">
        <title>Taxonomic description and draft genome of Pradoshia cofamensis Gen. nov., sp. nov., a thermotolerant bacillale isolated from anterior gut of earthworm Eisenia fetida.</title>
        <authorList>
            <person name="Saha T."/>
            <person name="Chakraborty R."/>
        </authorList>
    </citation>
    <scope>NUCLEOTIDE SEQUENCE [LARGE SCALE GENOMIC DNA]</scope>
    <source>
        <strain evidence="10 11">EAG3</strain>
    </source>
</reference>